<evidence type="ECO:0000256" key="2">
    <source>
        <dbReference type="ARBA" id="ARBA00022490"/>
    </source>
</evidence>
<dbReference type="OrthoDB" id="9809851at2"/>
<comment type="subcellular location">
    <subcellularLocation>
        <location evidence="1">Cytoplasm</location>
    </subcellularLocation>
</comment>
<evidence type="ECO:0000256" key="1">
    <source>
        <dbReference type="ARBA" id="ARBA00004496"/>
    </source>
</evidence>
<dbReference type="Gene3D" id="3.30.190.20">
    <property type="match status" value="1"/>
</dbReference>
<feature type="domain" description="AAA+ ATPase" evidence="14">
    <location>
        <begin position="520"/>
        <end position="780"/>
    </location>
</feature>
<dbReference type="AlphaFoldDB" id="A0A2M9A9R3"/>
<dbReference type="Gene3D" id="3.40.50.300">
    <property type="entry name" value="P-loop containing nucleotide triphosphate hydrolases"/>
    <property type="match status" value="3"/>
</dbReference>
<evidence type="ECO:0000256" key="9">
    <source>
        <dbReference type="ARBA" id="ARBA00023125"/>
    </source>
</evidence>
<keyword evidence="16" id="KW-1185">Reference proteome</keyword>
<keyword evidence="10" id="KW-0234">DNA repair</keyword>
<dbReference type="RefSeq" id="WP_100426313.1">
    <property type="nucleotide sequence ID" value="NZ_PGEX01000001.1"/>
</dbReference>
<keyword evidence="8" id="KW-0267">Excision nuclease</keyword>
<dbReference type="Proteomes" id="UP000231134">
    <property type="component" value="Unassembled WGS sequence"/>
</dbReference>
<dbReference type="EMBL" id="PGEX01000001">
    <property type="protein sequence ID" value="PJJ42455.1"/>
    <property type="molecule type" value="Genomic_DNA"/>
</dbReference>
<protein>
    <recommendedName>
        <fullName evidence="12">UvrABC system protein A</fullName>
    </recommendedName>
    <alternativeName>
        <fullName evidence="13">Excinuclease ABC subunit A</fullName>
    </alternativeName>
</protein>
<evidence type="ECO:0000256" key="8">
    <source>
        <dbReference type="ARBA" id="ARBA00022881"/>
    </source>
</evidence>
<evidence type="ECO:0000313" key="16">
    <source>
        <dbReference type="Proteomes" id="UP000231134"/>
    </source>
</evidence>
<dbReference type="GO" id="GO:0005737">
    <property type="term" value="C:cytoplasm"/>
    <property type="evidence" value="ECO:0007669"/>
    <property type="project" value="UniProtKB-SubCell"/>
</dbReference>
<dbReference type="PANTHER" id="PTHR43152">
    <property type="entry name" value="UVRABC SYSTEM PROTEIN A"/>
    <property type="match status" value="1"/>
</dbReference>
<name>A0A2M9A9R3_9BACT</name>
<dbReference type="GO" id="GO:0006281">
    <property type="term" value="P:DNA repair"/>
    <property type="evidence" value="ECO:0007669"/>
    <property type="project" value="UniProtKB-KW"/>
</dbReference>
<evidence type="ECO:0000256" key="11">
    <source>
        <dbReference type="ARBA" id="ARBA00038000"/>
    </source>
</evidence>
<keyword evidence="9" id="KW-0238">DNA-binding</keyword>
<dbReference type="Pfam" id="PF17760">
    <property type="entry name" value="UvrA_inter"/>
    <property type="match status" value="1"/>
</dbReference>
<dbReference type="GO" id="GO:0003677">
    <property type="term" value="F:DNA binding"/>
    <property type="evidence" value="ECO:0007669"/>
    <property type="project" value="UniProtKB-KW"/>
</dbReference>
<keyword evidence="6" id="KW-0228">DNA excision</keyword>
<dbReference type="Gene3D" id="1.20.1580.10">
    <property type="entry name" value="ABC transporter ATPase like domain"/>
    <property type="match status" value="1"/>
</dbReference>
<accession>A0A2M9A9R3</accession>
<comment type="similarity">
    <text evidence="11">Belongs to the ABC transporter superfamily. UvrA family.</text>
</comment>
<evidence type="ECO:0000256" key="12">
    <source>
        <dbReference type="ARBA" id="ARBA00039316"/>
    </source>
</evidence>
<keyword evidence="3" id="KW-0677">Repeat</keyword>
<evidence type="ECO:0000256" key="3">
    <source>
        <dbReference type="ARBA" id="ARBA00022737"/>
    </source>
</evidence>
<keyword evidence="4" id="KW-0547">Nucleotide-binding</keyword>
<evidence type="ECO:0000256" key="10">
    <source>
        <dbReference type="ARBA" id="ARBA00023204"/>
    </source>
</evidence>
<gene>
    <name evidence="15" type="ORF">BGX16_2483</name>
</gene>
<evidence type="ECO:0000256" key="4">
    <source>
        <dbReference type="ARBA" id="ARBA00022741"/>
    </source>
</evidence>
<dbReference type="SMART" id="SM00382">
    <property type="entry name" value="AAA"/>
    <property type="match status" value="2"/>
</dbReference>
<evidence type="ECO:0000256" key="5">
    <source>
        <dbReference type="ARBA" id="ARBA00022763"/>
    </source>
</evidence>
<evidence type="ECO:0000313" key="15">
    <source>
        <dbReference type="EMBL" id="PJJ42455.1"/>
    </source>
</evidence>
<proteinExistence type="inferred from homology"/>
<evidence type="ECO:0000256" key="7">
    <source>
        <dbReference type="ARBA" id="ARBA00022840"/>
    </source>
</evidence>
<dbReference type="PANTHER" id="PTHR43152:SF3">
    <property type="entry name" value="UVRABC SYSTEM PROTEIN A"/>
    <property type="match status" value="1"/>
</dbReference>
<sequence length="780" mass="85340">MDQNISLRGAHLRNLRNLNADFPLGKITVVCGPSGCGKSTLVMDVLHGESRRRYLETLSPFALKILGGRTSIPLDNAEGLRPSIAIAASRGDAPSKSSPLSLSECEFPLRILWAALARPACPVCGKPMQCDSRESIIVKICNLPQGSRLQFLAPIDVLDLTLDALSATLLSQGYARVLADGKSLSLGDLTPAERKSKPKELFVILDRVIIREGVRTRIAEAVDATLRFSHTKVILDNGGTRTTFSTIPFCEEHNTTAAPLEPGNFTPHSPKFRCPSCNGDGEIYSETEDRDPDVCPECHGLRLKKEILASTVGETSWQDILESSFATLDTLLPKLFNGRLPEHLKSTADMLYARIHAVNKVGLGYLGAGRIGSTLSGGELGRLRLSPLATGHLDGMCVCLDEPASGLYKTDVEKLWEIFEEIRDRGNTLVLIEHNPILIEKADKVIEMGPGAGELGGEILFQGTPQELMAKKDSPTGAWLRDILKAKKAEKKPAIPDAEHITVQKFAKYDMQPVSAKFPVGHFSVISGESGSGKSTVLFENIQPRFAKGDFKKLGIQNISLLSTRGFFRNRRSSIASAIGIAPLLRELFAGLPESKVKGFTASKFSTTIPGGRCETCKGEGILRDPSGYEESECPVCQGKRFRDEILEIRFKTLSYADVLDLTVERASAIFGFAHKFSDRLQPLVRTGLGYLRLGQPTTHLSGGEAARLKLSLALSRAKFPNTLFLFDEPARGLHKNDIDRMIALIQELCKNGHTVIAIEHQEDFIRAAEYTCLLERKSK</sequence>
<dbReference type="SUPFAM" id="SSF52540">
    <property type="entry name" value="P-loop containing nucleoside triphosphate hydrolases"/>
    <property type="match status" value="2"/>
</dbReference>
<keyword evidence="5" id="KW-0227">DNA damage</keyword>
<keyword evidence="7" id="KW-0067">ATP-binding</keyword>
<organism evidence="15 16">
    <name type="scientific">Hallerella succinigenes</name>
    <dbReference type="NCBI Taxonomy" id="1896222"/>
    <lineage>
        <taxon>Bacteria</taxon>
        <taxon>Pseudomonadati</taxon>
        <taxon>Fibrobacterota</taxon>
        <taxon>Fibrobacteria</taxon>
        <taxon>Fibrobacterales</taxon>
        <taxon>Fibrobacteraceae</taxon>
        <taxon>Hallerella</taxon>
    </lineage>
</organism>
<keyword evidence="2" id="KW-0963">Cytoplasm</keyword>
<evidence type="ECO:0000256" key="6">
    <source>
        <dbReference type="ARBA" id="ARBA00022769"/>
    </source>
</evidence>
<reference evidence="15 16" key="1">
    <citation type="submission" date="2017-11" db="EMBL/GenBank/DDBJ databases">
        <title>Animal gut microbial communities from fecal samples from Wisconsin, USA.</title>
        <authorList>
            <person name="Neumann A."/>
        </authorList>
    </citation>
    <scope>NUCLEOTIDE SEQUENCE [LARGE SCALE GENOMIC DNA]</scope>
    <source>
        <strain evidence="15 16">UWS3</strain>
    </source>
</reference>
<evidence type="ECO:0000256" key="13">
    <source>
        <dbReference type="ARBA" id="ARBA00042156"/>
    </source>
</evidence>
<dbReference type="GO" id="GO:0004518">
    <property type="term" value="F:nuclease activity"/>
    <property type="evidence" value="ECO:0007669"/>
    <property type="project" value="UniProtKB-KW"/>
</dbReference>
<dbReference type="InterPro" id="IPR041102">
    <property type="entry name" value="UvrA_inter"/>
</dbReference>
<feature type="domain" description="AAA+ ATPase" evidence="14">
    <location>
        <begin position="24"/>
        <end position="452"/>
    </location>
</feature>
<comment type="caution">
    <text evidence="15">The sequence shown here is derived from an EMBL/GenBank/DDBJ whole genome shotgun (WGS) entry which is preliminary data.</text>
</comment>
<evidence type="ECO:0000259" key="14">
    <source>
        <dbReference type="SMART" id="SM00382"/>
    </source>
</evidence>
<dbReference type="InterPro" id="IPR003593">
    <property type="entry name" value="AAA+_ATPase"/>
</dbReference>
<dbReference type="InterPro" id="IPR027417">
    <property type="entry name" value="P-loop_NTPase"/>
</dbReference>
<dbReference type="GO" id="GO:0005524">
    <property type="term" value="F:ATP binding"/>
    <property type="evidence" value="ECO:0007669"/>
    <property type="project" value="UniProtKB-KW"/>
</dbReference>